<dbReference type="Pfam" id="PF07228">
    <property type="entry name" value="SpoIIE"/>
    <property type="match status" value="1"/>
</dbReference>
<dbReference type="InterPro" id="IPR036457">
    <property type="entry name" value="PPM-type-like_dom_sf"/>
</dbReference>
<evidence type="ECO:0000259" key="3">
    <source>
        <dbReference type="SMART" id="SM00065"/>
    </source>
</evidence>
<evidence type="ECO:0000259" key="4">
    <source>
        <dbReference type="SMART" id="SM00331"/>
    </source>
</evidence>
<keyword evidence="1 5" id="KW-0378">Hydrolase</keyword>
<accession>A0AB39SDF6</accession>
<dbReference type="PANTHER" id="PTHR43156:SF2">
    <property type="entry name" value="STAGE II SPORULATION PROTEIN E"/>
    <property type="match status" value="1"/>
</dbReference>
<dbReference type="Pfam" id="PF01590">
    <property type="entry name" value="GAF"/>
    <property type="match status" value="1"/>
</dbReference>
<dbReference type="Gene3D" id="3.30.450.40">
    <property type="match status" value="1"/>
</dbReference>
<dbReference type="PANTHER" id="PTHR43156">
    <property type="entry name" value="STAGE II SPORULATION PROTEIN E-RELATED"/>
    <property type="match status" value="1"/>
</dbReference>
<sequence length="472" mass="49183">MELSPEQEALRIAAVRRYDILDTPPDGAFDRIAALAARLFDAPAATVTIVDADRVWFKAAYGLAGVTQIGRDPGLCTSAILTGSPLVVTDTLDDPVARDHSLVTGPARVRFYAAAPITTGDGHRLGTVDVLDTKPRRITPDQATALTDLAALVMDELELRLSALRMLRVERELVEVEHAARERAERDRSEIAAYASTLQRTLLPPALPEVPGLEAACHYTTASVHDVGGDFYDVFPLGAGRWAFFLGDVSGRGAPAAALTSLIRYTLRSTALLERDPCAVLRALNSALLSASSDGSGFCTLVFGTLAPEPAGGFALTLAGGGHLPAHHLRPARRDGPDRAAARTEPVSLAGGMLVGALHHADFVSRTVQLLPGEALFLYSNGLTEARTSQGARFGESGLAAHLTHHAATGRALGAAAIIGDLTSLLDTFPAGPADDVALLALSATSATPATAPSGASGTAHTSLPFPPPDST</sequence>
<organism evidence="5">
    <name type="scientific">Streptomyces sp. R35</name>
    <dbReference type="NCBI Taxonomy" id="3238630"/>
    <lineage>
        <taxon>Bacteria</taxon>
        <taxon>Bacillati</taxon>
        <taxon>Actinomycetota</taxon>
        <taxon>Actinomycetes</taxon>
        <taxon>Kitasatosporales</taxon>
        <taxon>Streptomycetaceae</taxon>
        <taxon>Streptomyces</taxon>
    </lineage>
</organism>
<dbReference type="Gene3D" id="3.60.40.10">
    <property type="entry name" value="PPM-type phosphatase domain"/>
    <property type="match status" value="1"/>
</dbReference>
<dbReference type="EMBL" id="CP163440">
    <property type="protein sequence ID" value="XDQ64298.1"/>
    <property type="molecule type" value="Genomic_DNA"/>
</dbReference>
<dbReference type="EC" id="3.1.3.16" evidence="5"/>
<name>A0AB39SDF6_9ACTN</name>
<evidence type="ECO:0000313" key="5">
    <source>
        <dbReference type="EMBL" id="XDQ64298.1"/>
    </source>
</evidence>
<feature type="compositionally biased region" description="Low complexity" evidence="2">
    <location>
        <begin position="449"/>
        <end position="460"/>
    </location>
</feature>
<dbReference type="RefSeq" id="WP_369260965.1">
    <property type="nucleotide sequence ID" value="NZ_CP163440.1"/>
</dbReference>
<feature type="region of interest" description="Disordered" evidence="2">
    <location>
        <begin position="449"/>
        <end position="472"/>
    </location>
</feature>
<dbReference type="InterPro" id="IPR001932">
    <property type="entry name" value="PPM-type_phosphatase-like_dom"/>
</dbReference>
<feature type="domain" description="PPM-type phosphatase" evidence="4">
    <location>
        <begin position="210"/>
        <end position="444"/>
    </location>
</feature>
<feature type="domain" description="GAF" evidence="3">
    <location>
        <begin position="24"/>
        <end position="167"/>
    </location>
</feature>
<dbReference type="GO" id="GO:0004722">
    <property type="term" value="F:protein serine/threonine phosphatase activity"/>
    <property type="evidence" value="ECO:0007669"/>
    <property type="project" value="UniProtKB-EC"/>
</dbReference>
<dbReference type="SMART" id="SM00331">
    <property type="entry name" value="PP2C_SIG"/>
    <property type="match status" value="1"/>
</dbReference>
<evidence type="ECO:0000256" key="1">
    <source>
        <dbReference type="ARBA" id="ARBA00022801"/>
    </source>
</evidence>
<dbReference type="InterPro" id="IPR029016">
    <property type="entry name" value="GAF-like_dom_sf"/>
</dbReference>
<dbReference type="SMART" id="SM00065">
    <property type="entry name" value="GAF"/>
    <property type="match status" value="1"/>
</dbReference>
<gene>
    <name evidence="5" type="ORF">AB5J50_27715</name>
</gene>
<protein>
    <submittedName>
        <fullName evidence="5">PP2C family protein-serine/threonine phosphatase</fullName>
        <ecNumber evidence="5">3.1.3.16</ecNumber>
    </submittedName>
</protein>
<reference evidence="5" key="1">
    <citation type="submission" date="2024-07" db="EMBL/GenBank/DDBJ databases">
        <authorList>
            <person name="Yu S.T."/>
        </authorList>
    </citation>
    <scope>NUCLEOTIDE SEQUENCE</scope>
    <source>
        <strain evidence="5">R35</strain>
    </source>
</reference>
<dbReference type="InterPro" id="IPR052016">
    <property type="entry name" value="Bact_Sigma-Reg"/>
</dbReference>
<proteinExistence type="predicted"/>
<dbReference type="InterPro" id="IPR003018">
    <property type="entry name" value="GAF"/>
</dbReference>
<dbReference type="SUPFAM" id="SSF55781">
    <property type="entry name" value="GAF domain-like"/>
    <property type="match status" value="1"/>
</dbReference>
<evidence type="ECO:0000256" key="2">
    <source>
        <dbReference type="SAM" id="MobiDB-lite"/>
    </source>
</evidence>
<dbReference type="AlphaFoldDB" id="A0AB39SDF6"/>